<feature type="region of interest" description="Disordered" evidence="1">
    <location>
        <begin position="1"/>
        <end position="22"/>
    </location>
</feature>
<dbReference type="WBParaSite" id="PDA_v2.g3011.t1">
    <property type="protein sequence ID" value="PDA_v2.g3011.t1"/>
    <property type="gene ID" value="PDA_v2.g3011"/>
</dbReference>
<keyword evidence="2" id="KW-0812">Transmembrane</keyword>
<keyword evidence="2" id="KW-0472">Membrane</keyword>
<feature type="transmembrane region" description="Helical" evidence="2">
    <location>
        <begin position="114"/>
        <end position="133"/>
    </location>
</feature>
<feature type="compositionally biased region" description="Polar residues" evidence="1">
    <location>
        <begin position="217"/>
        <end position="229"/>
    </location>
</feature>
<evidence type="ECO:0000313" key="4">
    <source>
        <dbReference type="WBParaSite" id="PDA_v2.g3011.t1"/>
    </source>
</evidence>
<dbReference type="Proteomes" id="UP000887578">
    <property type="component" value="Unplaced"/>
</dbReference>
<evidence type="ECO:0000313" key="3">
    <source>
        <dbReference type="Proteomes" id="UP000887578"/>
    </source>
</evidence>
<name>A0A914QEJ8_9BILA</name>
<sequence length="248" mass="27451">MNRPGSQPQKPPTQWDTADPNSLLPENTSEALGIQNQSFQMGRNANEQLNGEQIDWLIKRLSTDDQQEIGKILRDCTKEMTLTRGLPFAALVTGSMYVARSRLPESLRFGPKRWPFYAMIAVGSLTTANLLSMNNCGQRVKPKMYELYQKYTTNQPNQTMTYESLRAANRQHAAAPQSYGISTAPQDSPQPLDEQRPGVYPAPPPKSGYLYEDAPTISGTPFSPTTSGNEPREKPTRGGGSYGDKGFS</sequence>
<reference evidence="4" key="1">
    <citation type="submission" date="2022-11" db="UniProtKB">
        <authorList>
            <consortium name="WormBaseParasite"/>
        </authorList>
    </citation>
    <scope>IDENTIFICATION</scope>
</reference>
<evidence type="ECO:0000256" key="2">
    <source>
        <dbReference type="SAM" id="Phobius"/>
    </source>
</evidence>
<accession>A0A914QEJ8</accession>
<proteinExistence type="predicted"/>
<feature type="compositionally biased region" description="Polar residues" evidence="1">
    <location>
        <begin position="179"/>
        <end position="189"/>
    </location>
</feature>
<keyword evidence="2" id="KW-1133">Transmembrane helix</keyword>
<feature type="transmembrane region" description="Helical" evidence="2">
    <location>
        <begin position="81"/>
        <end position="99"/>
    </location>
</feature>
<feature type="compositionally biased region" description="Gly residues" evidence="1">
    <location>
        <begin position="237"/>
        <end position="248"/>
    </location>
</feature>
<protein>
    <submittedName>
        <fullName evidence="4">Uncharacterized protein</fullName>
    </submittedName>
</protein>
<dbReference type="AlphaFoldDB" id="A0A914QEJ8"/>
<feature type="region of interest" description="Disordered" evidence="1">
    <location>
        <begin position="168"/>
        <end position="248"/>
    </location>
</feature>
<evidence type="ECO:0000256" key="1">
    <source>
        <dbReference type="SAM" id="MobiDB-lite"/>
    </source>
</evidence>
<organism evidence="3 4">
    <name type="scientific">Panagrolaimus davidi</name>
    <dbReference type="NCBI Taxonomy" id="227884"/>
    <lineage>
        <taxon>Eukaryota</taxon>
        <taxon>Metazoa</taxon>
        <taxon>Ecdysozoa</taxon>
        <taxon>Nematoda</taxon>
        <taxon>Chromadorea</taxon>
        <taxon>Rhabditida</taxon>
        <taxon>Tylenchina</taxon>
        <taxon>Panagrolaimomorpha</taxon>
        <taxon>Panagrolaimoidea</taxon>
        <taxon>Panagrolaimidae</taxon>
        <taxon>Panagrolaimus</taxon>
    </lineage>
</organism>
<keyword evidence="3" id="KW-1185">Reference proteome</keyword>